<dbReference type="AlphaFoldDB" id="A0A327WET8"/>
<accession>A0A327WET8</accession>
<reference evidence="1 2" key="1">
    <citation type="submission" date="2018-06" db="EMBL/GenBank/DDBJ databases">
        <title>Genomic Encyclopedia of Archaeal and Bacterial Type Strains, Phase II (KMG-II): from individual species to whole genera.</title>
        <authorList>
            <person name="Goeker M."/>
        </authorList>
    </citation>
    <scope>NUCLEOTIDE SEQUENCE [LARGE SCALE GENOMIC DNA]</scope>
    <source>
        <strain evidence="1 2">DSM 29821</strain>
    </source>
</reference>
<dbReference type="EMBL" id="QLMA01000001">
    <property type="protein sequence ID" value="RAJ87870.1"/>
    <property type="molecule type" value="Genomic_DNA"/>
</dbReference>
<keyword evidence="2" id="KW-1185">Reference proteome</keyword>
<name>A0A327WET8_9BACT</name>
<dbReference type="Proteomes" id="UP000249819">
    <property type="component" value="Unassembled WGS sequence"/>
</dbReference>
<gene>
    <name evidence="1" type="ORF">CLV59_101631</name>
</gene>
<sequence>MHESYTERGKSLRKFVKKHLDYEEIGNIP</sequence>
<protein>
    <submittedName>
        <fullName evidence="1">Uncharacterized protein</fullName>
    </submittedName>
</protein>
<evidence type="ECO:0000313" key="2">
    <source>
        <dbReference type="Proteomes" id="UP000249819"/>
    </source>
</evidence>
<comment type="caution">
    <text evidence="1">The sequence shown here is derived from an EMBL/GenBank/DDBJ whole genome shotgun (WGS) entry which is preliminary data.</text>
</comment>
<evidence type="ECO:0000313" key="1">
    <source>
        <dbReference type="EMBL" id="RAJ87870.1"/>
    </source>
</evidence>
<organism evidence="1 2">
    <name type="scientific">Chitinophaga dinghuensis</name>
    <dbReference type="NCBI Taxonomy" id="1539050"/>
    <lineage>
        <taxon>Bacteria</taxon>
        <taxon>Pseudomonadati</taxon>
        <taxon>Bacteroidota</taxon>
        <taxon>Chitinophagia</taxon>
        <taxon>Chitinophagales</taxon>
        <taxon>Chitinophagaceae</taxon>
        <taxon>Chitinophaga</taxon>
    </lineage>
</organism>
<proteinExistence type="predicted"/>